<dbReference type="OrthoDB" id="6630545at2"/>
<evidence type="ECO:0000313" key="2">
    <source>
        <dbReference type="Proteomes" id="UP000033352"/>
    </source>
</evidence>
<sequence>MNHVYTDLSESRLLSGYASQIVEAIQNDESAPHLYDDIREMLQQVSPSGMITIGNPGIVAPASWWGDWFGLDLSAEDIAELQEVEL</sequence>
<accession>A0A0F1AYU7</accession>
<dbReference type="EMBL" id="JZYX01000021">
    <property type="protein sequence ID" value="KJN26883.1"/>
    <property type="molecule type" value="Genomic_DNA"/>
</dbReference>
<protein>
    <submittedName>
        <fullName evidence="1">Uncharacterized protein</fullName>
    </submittedName>
</protein>
<proteinExistence type="predicted"/>
<dbReference type="PATRIC" id="fig|1619248.3.peg.1477"/>
<dbReference type="RefSeq" id="WP_001017063.1">
    <property type="nucleotide sequence ID" value="NZ_JZYX01000021.1"/>
</dbReference>
<comment type="caution">
    <text evidence="1">The sequence shown here is derived from an EMBL/GenBank/DDBJ whole genome shotgun (WGS) entry which is preliminary data.</text>
</comment>
<reference evidence="1 2" key="1">
    <citation type="submission" date="2015-03" db="EMBL/GenBank/DDBJ databases">
        <authorList>
            <person name="McCorrison J."/>
            <person name="Sanka R."/>
            <person name="Adams M."/>
            <person name="Brinkac L."/>
            <person name="Nierman W."/>
            <person name="Sutton G."/>
            <person name="Nelson K."/>
            <person name="Kiedrowski L."/>
            <person name="Guerrero D."/>
            <person name="Bonomo R."/>
        </authorList>
    </citation>
    <scope>NUCLEOTIDE SEQUENCE [LARGE SCALE GENOMIC DNA]</scope>
    <source>
        <strain evidence="1 2">35699</strain>
    </source>
</reference>
<evidence type="ECO:0000313" key="1">
    <source>
        <dbReference type="EMBL" id="KJN26883.1"/>
    </source>
</evidence>
<gene>
    <name evidence="1" type="ORF">SS37_11395</name>
</gene>
<dbReference type="AlphaFoldDB" id="A0A0F1AYU7"/>
<dbReference type="Proteomes" id="UP000033352">
    <property type="component" value="Unassembled WGS sequence"/>
</dbReference>
<name>A0A0F1AYU7_9ENTR</name>
<organism evidence="1 2">
    <name type="scientific">Enterobacter sichuanensis</name>
    <dbReference type="NCBI Taxonomy" id="2071710"/>
    <lineage>
        <taxon>Bacteria</taxon>
        <taxon>Pseudomonadati</taxon>
        <taxon>Pseudomonadota</taxon>
        <taxon>Gammaproteobacteria</taxon>
        <taxon>Enterobacterales</taxon>
        <taxon>Enterobacteriaceae</taxon>
        <taxon>Enterobacter</taxon>
        <taxon>Enterobacter cloacae complex</taxon>
    </lineage>
</organism>